<dbReference type="Pfam" id="PF04055">
    <property type="entry name" value="Radical_SAM"/>
    <property type="match status" value="1"/>
</dbReference>
<evidence type="ECO:0000256" key="1">
    <source>
        <dbReference type="ARBA" id="ARBA00006100"/>
    </source>
</evidence>
<proteinExistence type="inferred from homology"/>
<comment type="similarity">
    <text evidence="1">Belongs to the anaerobic coproporphyrinogen-III oxidase family. HemW subfamily.</text>
</comment>
<reference evidence="9" key="1">
    <citation type="submission" date="2020-05" db="EMBL/GenBank/DDBJ databases">
        <authorList>
            <person name="Chiriac C."/>
            <person name="Salcher M."/>
            <person name="Ghai R."/>
            <person name="Kavagutti S V."/>
        </authorList>
    </citation>
    <scope>NUCLEOTIDE SEQUENCE</scope>
</reference>
<dbReference type="PROSITE" id="PS51918">
    <property type="entry name" value="RADICAL_SAM"/>
    <property type="match status" value="1"/>
</dbReference>
<protein>
    <submittedName>
        <fullName evidence="9">Unannotated protein</fullName>
    </submittedName>
</protein>
<evidence type="ECO:0000256" key="3">
    <source>
        <dbReference type="ARBA" id="ARBA00022691"/>
    </source>
</evidence>
<gene>
    <name evidence="9" type="ORF">UFOPK1827_00437</name>
</gene>
<keyword evidence="5" id="KW-0408">Iron</keyword>
<dbReference type="Gene3D" id="3.20.20.70">
    <property type="entry name" value="Aldolase class I"/>
    <property type="match status" value="1"/>
</dbReference>
<dbReference type="SFLD" id="SFLDF00288">
    <property type="entry name" value="HemN-like__clustered_with_nucl"/>
    <property type="match status" value="1"/>
</dbReference>
<dbReference type="InterPro" id="IPR004559">
    <property type="entry name" value="HemW-like"/>
</dbReference>
<dbReference type="NCBIfam" id="TIGR00539">
    <property type="entry name" value="hemN_rel"/>
    <property type="match status" value="1"/>
</dbReference>
<evidence type="ECO:0000259" key="8">
    <source>
        <dbReference type="PROSITE" id="PS51918"/>
    </source>
</evidence>
<dbReference type="GO" id="GO:0006779">
    <property type="term" value="P:porphyrin-containing compound biosynthetic process"/>
    <property type="evidence" value="ECO:0007669"/>
    <property type="project" value="InterPro"/>
</dbReference>
<dbReference type="InterPro" id="IPR006638">
    <property type="entry name" value="Elp3/MiaA/NifB-like_rSAM"/>
</dbReference>
<evidence type="ECO:0000313" key="9">
    <source>
        <dbReference type="EMBL" id="CAB4598855.1"/>
    </source>
</evidence>
<dbReference type="GO" id="GO:0004109">
    <property type="term" value="F:coproporphyrinogen oxidase activity"/>
    <property type="evidence" value="ECO:0007669"/>
    <property type="project" value="InterPro"/>
</dbReference>
<evidence type="ECO:0000256" key="5">
    <source>
        <dbReference type="ARBA" id="ARBA00023004"/>
    </source>
</evidence>
<dbReference type="InterPro" id="IPR058240">
    <property type="entry name" value="rSAM_sf"/>
</dbReference>
<dbReference type="PANTHER" id="PTHR13932:SF5">
    <property type="entry name" value="RADICAL S-ADENOSYL METHIONINE DOMAIN-CONTAINING PROTEIN 1, MITOCHONDRIAL"/>
    <property type="match status" value="1"/>
</dbReference>
<dbReference type="SFLD" id="SFLDF00562">
    <property type="entry name" value="HemN-like__clustered_with_heat"/>
    <property type="match status" value="1"/>
</dbReference>
<keyword evidence="4" id="KW-0479">Metal-binding</keyword>
<dbReference type="SFLD" id="SFLDG01065">
    <property type="entry name" value="anaerobic_coproporphyrinogen-I"/>
    <property type="match status" value="2"/>
</dbReference>
<dbReference type="SUPFAM" id="SSF102114">
    <property type="entry name" value="Radical SAM enzymes"/>
    <property type="match status" value="1"/>
</dbReference>
<organism evidence="9">
    <name type="scientific">freshwater metagenome</name>
    <dbReference type="NCBI Taxonomy" id="449393"/>
    <lineage>
        <taxon>unclassified sequences</taxon>
        <taxon>metagenomes</taxon>
        <taxon>ecological metagenomes</taxon>
    </lineage>
</organism>
<accession>A0A6J6GIY3</accession>
<dbReference type="EMBL" id="CAEZUO010000012">
    <property type="protein sequence ID" value="CAB4598855.1"/>
    <property type="molecule type" value="Genomic_DNA"/>
</dbReference>
<feature type="domain" description="Radical SAM core" evidence="8">
    <location>
        <begin position="1"/>
        <end position="226"/>
    </location>
</feature>
<dbReference type="SFLD" id="SFLDS00029">
    <property type="entry name" value="Radical_SAM"/>
    <property type="match status" value="2"/>
</dbReference>
<keyword evidence="3" id="KW-0949">S-adenosyl-L-methionine</keyword>
<keyword evidence="7" id="KW-0143">Chaperone</keyword>
<dbReference type="CDD" id="cd01335">
    <property type="entry name" value="Radical_SAM"/>
    <property type="match status" value="1"/>
</dbReference>
<dbReference type="SFLD" id="SFLDG01082">
    <property type="entry name" value="B12-binding_domain_containing"/>
    <property type="match status" value="1"/>
</dbReference>
<keyword evidence="2" id="KW-0349">Heme</keyword>
<sequence>MTTPFGVYIHIPFCSRRCDYCAFATWSDRHHLQDAYLDALTVEIAREVEQGMPVATSVFVGGGTPSLVDPDRLAQIVSSIPVTAGAEITIECNPESVTDAHVAAYMAAGVDRLSFGVQSLSADVLVSLGRDHNPDTVVRAVAIARAGGIRRLNLDLIYGGAGETIADWQHTIEQVIALEPDHVSAYALTVEAGTPLADDPSRHPEDDDQADKYLIADSLLASAGYENYEISNWARPGQECAHNLLYWRQGNYRGFGCAAHSHQDGRRWWNVRTPDRYIDLVAGDESVEASAEDLDPDRRRVEGLQLSLRTREGVPRRSLSESDIGLLDSLIVVAGDTITLSTEGRLLANEVAVRLR</sequence>
<dbReference type="InterPro" id="IPR007197">
    <property type="entry name" value="rSAM"/>
</dbReference>
<evidence type="ECO:0000256" key="7">
    <source>
        <dbReference type="ARBA" id="ARBA00023186"/>
    </source>
</evidence>
<dbReference type="SMART" id="SM00729">
    <property type="entry name" value="Elp3"/>
    <property type="match status" value="1"/>
</dbReference>
<dbReference type="InterPro" id="IPR034505">
    <property type="entry name" value="Coproporphyrinogen-III_oxidase"/>
</dbReference>
<dbReference type="PANTHER" id="PTHR13932">
    <property type="entry name" value="COPROPORPHYRINIGEN III OXIDASE"/>
    <property type="match status" value="1"/>
</dbReference>
<keyword evidence="6" id="KW-0411">Iron-sulfur</keyword>
<dbReference type="AlphaFoldDB" id="A0A6J6GIY3"/>
<dbReference type="GO" id="GO:0005737">
    <property type="term" value="C:cytoplasm"/>
    <property type="evidence" value="ECO:0007669"/>
    <property type="project" value="InterPro"/>
</dbReference>
<dbReference type="GO" id="GO:0051539">
    <property type="term" value="F:4 iron, 4 sulfur cluster binding"/>
    <property type="evidence" value="ECO:0007669"/>
    <property type="project" value="InterPro"/>
</dbReference>
<dbReference type="GO" id="GO:0046872">
    <property type="term" value="F:metal ion binding"/>
    <property type="evidence" value="ECO:0007669"/>
    <property type="project" value="UniProtKB-KW"/>
</dbReference>
<evidence type="ECO:0000256" key="4">
    <source>
        <dbReference type="ARBA" id="ARBA00022723"/>
    </source>
</evidence>
<name>A0A6J6GIY3_9ZZZZ</name>
<evidence type="ECO:0000256" key="2">
    <source>
        <dbReference type="ARBA" id="ARBA00022617"/>
    </source>
</evidence>
<evidence type="ECO:0000256" key="6">
    <source>
        <dbReference type="ARBA" id="ARBA00023014"/>
    </source>
</evidence>
<dbReference type="InterPro" id="IPR013785">
    <property type="entry name" value="Aldolase_TIM"/>
</dbReference>